<evidence type="ECO:0000256" key="16">
    <source>
        <dbReference type="ARBA" id="ARBA00023209"/>
    </source>
</evidence>
<evidence type="ECO:0000256" key="8">
    <source>
        <dbReference type="ARBA" id="ARBA00022475"/>
    </source>
</evidence>
<evidence type="ECO:0000256" key="17">
    <source>
        <dbReference type="ARBA" id="ARBA00023264"/>
    </source>
</evidence>
<dbReference type="PROSITE" id="PS01315">
    <property type="entry name" value="CDS"/>
    <property type="match status" value="1"/>
</dbReference>
<comment type="catalytic activity">
    <reaction evidence="1 18">
        <text>a 1,2-diacyl-sn-glycero-3-phosphate + CTP + H(+) = a CDP-1,2-diacyl-sn-glycerol + diphosphate</text>
        <dbReference type="Rhea" id="RHEA:16229"/>
        <dbReference type="ChEBI" id="CHEBI:15378"/>
        <dbReference type="ChEBI" id="CHEBI:33019"/>
        <dbReference type="ChEBI" id="CHEBI:37563"/>
        <dbReference type="ChEBI" id="CHEBI:58332"/>
        <dbReference type="ChEBI" id="CHEBI:58608"/>
        <dbReference type="EC" id="2.7.7.41"/>
    </reaction>
</comment>
<keyword evidence="8" id="KW-1003">Cell membrane</keyword>
<keyword evidence="15 20" id="KW-0472">Membrane</keyword>
<name>A0A8J4ACE8_9ACTN</name>
<dbReference type="RefSeq" id="WP_207123774.1">
    <property type="nucleotide sequence ID" value="NZ_BOPO01000019.1"/>
</dbReference>
<evidence type="ECO:0000256" key="1">
    <source>
        <dbReference type="ARBA" id="ARBA00001698"/>
    </source>
</evidence>
<comment type="similarity">
    <text evidence="5 18">Belongs to the CDS family.</text>
</comment>
<feature type="transmembrane region" description="Helical" evidence="20">
    <location>
        <begin position="386"/>
        <end position="403"/>
    </location>
</feature>
<feature type="transmembrane region" description="Helical" evidence="20">
    <location>
        <begin position="246"/>
        <end position="265"/>
    </location>
</feature>
<protein>
    <recommendedName>
        <fullName evidence="7 18">Phosphatidate cytidylyltransferase</fullName>
        <ecNumber evidence="6 18">2.7.7.41</ecNumber>
    </recommendedName>
</protein>
<comment type="pathway">
    <text evidence="3 18">Phospholipid metabolism; CDP-diacylglycerol biosynthesis; CDP-diacylglycerol from sn-glycerol 3-phosphate: step 3/3.</text>
</comment>
<keyword evidence="12 18" id="KW-0548">Nucleotidyltransferase</keyword>
<evidence type="ECO:0000256" key="19">
    <source>
        <dbReference type="SAM" id="MobiDB-lite"/>
    </source>
</evidence>
<evidence type="ECO:0000256" key="13">
    <source>
        <dbReference type="ARBA" id="ARBA00022989"/>
    </source>
</evidence>
<feature type="transmembrane region" description="Helical" evidence="20">
    <location>
        <begin position="336"/>
        <end position="355"/>
    </location>
</feature>
<gene>
    <name evidence="21" type="ORF">NUM_14020</name>
</gene>
<dbReference type="EMBL" id="BOPO01000019">
    <property type="protein sequence ID" value="GIL26148.1"/>
    <property type="molecule type" value="Genomic_DNA"/>
</dbReference>
<accession>A0A8J4ACE8</accession>
<evidence type="ECO:0000256" key="14">
    <source>
        <dbReference type="ARBA" id="ARBA00023098"/>
    </source>
</evidence>
<dbReference type="PANTHER" id="PTHR46382">
    <property type="entry name" value="PHOSPHATIDATE CYTIDYLYLTRANSFERASE"/>
    <property type="match status" value="1"/>
</dbReference>
<dbReference type="AlphaFoldDB" id="A0A8J4ACE8"/>
<keyword evidence="17" id="KW-1208">Phospholipid metabolism</keyword>
<evidence type="ECO:0000256" key="3">
    <source>
        <dbReference type="ARBA" id="ARBA00005119"/>
    </source>
</evidence>
<feature type="transmembrane region" description="Helical" evidence="20">
    <location>
        <begin position="271"/>
        <end position="291"/>
    </location>
</feature>
<feature type="compositionally biased region" description="Polar residues" evidence="19">
    <location>
        <begin position="1"/>
        <end position="11"/>
    </location>
</feature>
<keyword evidence="10 18" id="KW-0808">Transferase</keyword>
<evidence type="ECO:0000256" key="7">
    <source>
        <dbReference type="ARBA" id="ARBA00019373"/>
    </source>
</evidence>
<dbReference type="Proteomes" id="UP000614996">
    <property type="component" value="Unassembled WGS sequence"/>
</dbReference>
<proteinExistence type="inferred from homology"/>
<keyword evidence="9" id="KW-0444">Lipid biosynthesis</keyword>
<feature type="transmembrane region" description="Helical" evidence="20">
    <location>
        <begin position="162"/>
        <end position="182"/>
    </location>
</feature>
<feature type="transmembrane region" description="Helical" evidence="20">
    <location>
        <begin position="137"/>
        <end position="156"/>
    </location>
</feature>
<keyword evidence="13 20" id="KW-1133">Transmembrane helix</keyword>
<comment type="subcellular location">
    <subcellularLocation>
        <location evidence="2">Cell membrane</location>
        <topology evidence="2">Multi-pass membrane protein</topology>
    </subcellularLocation>
</comment>
<organism evidence="21 22">
    <name type="scientific">Actinocatenispora comari</name>
    <dbReference type="NCBI Taxonomy" id="2807577"/>
    <lineage>
        <taxon>Bacteria</taxon>
        <taxon>Bacillati</taxon>
        <taxon>Actinomycetota</taxon>
        <taxon>Actinomycetes</taxon>
        <taxon>Micromonosporales</taxon>
        <taxon>Micromonosporaceae</taxon>
        <taxon>Actinocatenispora</taxon>
    </lineage>
</organism>
<evidence type="ECO:0000256" key="4">
    <source>
        <dbReference type="ARBA" id="ARBA00005189"/>
    </source>
</evidence>
<evidence type="ECO:0000256" key="10">
    <source>
        <dbReference type="ARBA" id="ARBA00022679"/>
    </source>
</evidence>
<keyword evidence="22" id="KW-1185">Reference proteome</keyword>
<dbReference type="Pfam" id="PF01148">
    <property type="entry name" value="CTP_transf_1"/>
    <property type="match status" value="1"/>
</dbReference>
<sequence length="404" mass="41325">MAGSGPFSSYEQPRPRGRHRAADADDPDGSASVPPATPADRPAPAAPGWDGPAEPGWDVTAARPAVDPATAYEAGPRPDRAADAADGDWAATGQLPVTPADPTHRDVPPDPVRSGPEAPFGGPVPADEHKPRAGRNLPAAIGVGVGLGAIVLASLYVQRAAFLLVVAAGVVLGTWETVRAFGRAAEPAKRTRPPLVPLLAGAVAMQGLAWFGGLEALTIGLVFTLVAVFIWRLADGPPGYRRDVAAGALIAAYVPFLAGFAVLLARPEDGAARVVAALAMVVCSDTGGYAVGVLLGRHKMAPRISPGKSWEGFAGSVLTCAIAGAILVYFVFHQPLWAGAVFGVAVSLVSVLGDLTESMIKRDLGIKDMGNLLPGHGGVMDRLDSILFAVPVAFALLSVLAPAG</sequence>
<dbReference type="PANTHER" id="PTHR46382:SF1">
    <property type="entry name" value="PHOSPHATIDATE CYTIDYLYLTRANSFERASE"/>
    <property type="match status" value="1"/>
</dbReference>
<evidence type="ECO:0000256" key="6">
    <source>
        <dbReference type="ARBA" id="ARBA00012487"/>
    </source>
</evidence>
<feature type="transmembrane region" description="Helical" evidence="20">
    <location>
        <begin position="312"/>
        <end position="330"/>
    </location>
</feature>
<comment type="pathway">
    <text evidence="4">Lipid metabolism.</text>
</comment>
<evidence type="ECO:0000256" key="12">
    <source>
        <dbReference type="ARBA" id="ARBA00022695"/>
    </source>
</evidence>
<feature type="compositionally biased region" description="Low complexity" evidence="19">
    <location>
        <begin position="29"/>
        <end position="58"/>
    </location>
</feature>
<dbReference type="GO" id="GO:0005886">
    <property type="term" value="C:plasma membrane"/>
    <property type="evidence" value="ECO:0007669"/>
    <property type="project" value="UniProtKB-SubCell"/>
</dbReference>
<dbReference type="UniPathway" id="UPA00557">
    <property type="reaction ID" value="UER00614"/>
</dbReference>
<feature type="transmembrane region" description="Helical" evidence="20">
    <location>
        <begin position="217"/>
        <end position="234"/>
    </location>
</feature>
<evidence type="ECO:0000256" key="9">
    <source>
        <dbReference type="ARBA" id="ARBA00022516"/>
    </source>
</evidence>
<keyword evidence="11 18" id="KW-0812">Transmembrane</keyword>
<feature type="region of interest" description="Disordered" evidence="19">
    <location>
        <begin position="1"/>
        <end position="132"/>
    </location>
</feature>
<comment type="caution">
    <text evidence="21">The sequence shown here is derived from an EMBL/GenBank/DDBJ whole genome shotgun (WGS) entry which is preliminary data.</text>
</comment>
<dbReference type="InterPro" id="IPR000374">
    <property type="entry name" value="PC_trans"/>
</dbReference>
<evidence type="ECO:0000313" key="21">
    <source>
        <dbReference type="EMBL" id="GIL26148.1"/>
    </source>
</evidence>
<reference evidence="22" key="1">
    <citation type="journal article" date="2021" name="Int. J. Syst. Evol. Microbiol.">
        <title>Actinocatenispora comari sp. nov., an endophytic actinomycete isolated from aerial parts of Comarum salesowianum.</title>
        <authorList>
            <person name="Oyunbileg N."/>
            <person name="Iizaka Y."/>
            <person name="Hamada M."/>
            <person name="Davaapurev B.O."/>
            <person name="Fukumoto A."/>
            <person name="Tsetseg B."/>
            <person name="Kato F."/>
            <person name="Tamura T."/>
            <person name="Batkhuu J."/>
            <person name="Anzai Y."/>
        </authorList>
    </citation>
    <scope>NUCLEOTIDE SEQUENCE [LARGE SCALE GENOMIC DNA]</scope>
    <source>
        <strain evidence="22">NUM-2625</strain>
    </source>
</reference>
<evidence type="ECO:0000256" key="11">
    <source>
        <dbReference type="ARBA" id="ARBA00022692"/>
    </source>
</evidence>
<evidence type="ECO:0000313" key="22">
    <source>
        <dbReference type="Proteomes" id="UP000614996"/>
    </source>
</evidence>
<dbReference type="GO" id="GO:0016024">
    <property type="term" value="P:CDP-diacylglycerol biosynthetic process"/>
    <property type="evidence" value="ECO:0007669"/>
    <property type="project" value="UniProtKB-UniPathway"/>
</dbReference>
<keyword evidence="16" id="KW-0594">Phospholipid biosynthesis</keyword>
<keyword evidence="14" id="KW-0443">Lipid metabolism</keyword>
<evidence type="ECO:0000256" key="15">
    <source>
        <dbReference type="ARBA" id="ARBA00023136"/>
    </source>
</evidence>
<dbReference type="GO" id="GO:0004605">
    <property type="term" value="F:phosphatidate cytidylyltransferase activity"/>
    <property type="evidence" value="ECO:0007669"/>
    <property type="project" value="UniProtKB-EC"/>
</dbReference>
<evidence type="ECO:0000256" key="2">
    <source>
        <dbReference type="ARBA" id="ARBA00004651"/>
    </source>
</evidence>
<dbReference type="EC" id="2.7.7.41" evidence="6 18"/>
<evidence type="ECO:0000256" key="20">
    <source>
        <dbReference type="SAM" id="Phobius"/>
    </source>
</evidence>
<evidence type="ECO:0000256" key="5">
    <source>
        <dbReference type="ARBA" id="ARBA00010185"/>
    </source>
</evidence>
<evidence type="ECO:0000256" key="18">
    <source>
        <dbReference type="RuleBase" id="RU003938"/>
    </source>
</evidence>